<dbReference type="InterPro" id="IPR010987">
    <property type="entry name" value="Glutathione-S-Trfase_C-like"/>
</dbReference>
<dbReference type="SUPFAM" id="SSF47616">
    <property type="entry name" value="GST C-terminal domain-like"/>
    <property type="match status" value="1"/>
</dbReference>
<dbReference type="SFLD" id="SFLDG00358">
    <property type="entry name" value="Main_(cytGST)"/>
    <property type="match status" value="1"/>
</dbReference>
<evidence type="ECO:0000313" key="5">
    <source>
        <dbReference type="Proteomes" id="UP001161391"/>
    </source>
</evidence>
<dbReference type="SUPFAM" id="SSF52833">
    <property type="entry name" value="Thioredoxin-like"/>
    <property type="match status" value="1"/>
</dbReference>
<evidence type="ECO:0000313" key="4">
    <source>
        <dbReference type="EMBL" id="GLQ22396.1"/>
    </source>
</evidence>
<dbReference type="PROSITE" id="PS50405">
    <property type="entry name" value="GST_CTER"/>
    <property type="match status" value="1"/>
</dbReference>
<dbReference type="InterPro" id="IPR036282">
    <property type="entry name" value="Glutathione-S-Trfase_C_sf"/>
</dbReference>
<sequence>MRAIEVEDGESRPKLYGYWRSSTSYRIRIALNLKGLTYDYVPVNLKEGEQMGEAYRAINPHGTVPLLDTEEGQFTQSLAILDWLEVHYPTPSFLPKTNAALCRDLYYAVATEIHAPNNLPILKYLKSEFGADQAALEAWYQTWIHKTFAPVEARLAAHNWSGEDLPFGQPTLLEIVLIPQVYNARRWNTDLSMFPYIEKIDAACIDLDAFDKARPENQIDAS</sequence>
<dbReference type="PROSITE" id="PS50404">
    <property type="entry name" value="GST_NTER"/>
    <property type="match status" value="1"/>
</dbReference>
<protein>
    <submittedName>
        <fullName evidence="4">Maleylacetoacetate isomerase</fullName>
    </submittedName>
</protein>
<dbReference type="Gene3D" id="1.20.1050.10">
    <property type="match status" value="1"/>
</dbReference>
<dbReference type="InterPro" id="IPR004045">
    <property type="entry name" value="Glutathione_S-Trfase_N"/>
</dbReference>
<name>A0ABQ5V4E2_9PROT</name>
<dbReference type="SFLD" id="SFLDS00019">
    <property type="entry name" value="Glutathione_Transferase_(cytos"/>
    <property type="match status" value="1"/>
</dbReference>
<dbReference type="NCBIfam" id="TIGR01262">
    <property type="entry name" value="maiA"/>
    <property type="match status" value="1"/>
</dbReference>
<feature type="domain" description="GST N-terminal" evidence="2">
    <location>
        <begin position="11"/>
        <end position="92"/>
    </location>
</feature>
<dbReference type="InterPro" id="IPR005955">
    <property type="entry name" value="GST_Zeta"/>
</dbReference>
<evidence type="ECO:0000259" key="2">
    <source>
        <dbReference type="PROSITE" id="PS50404"/>
    </source>
</evidence>
<dbReference type="InterPro" id="IPR036249">
    <property type="entry name" value="Thioredoxin-like_sf"/>
</dbReference>
<dbReference type="RefSeq" id="WP_284386723.1">
    <property type="nucleotide sequence ID" value="NZ_BSNK01000001.1"/>
</dbReference>
<accession>A0ABQ5V4E2</accession>
<organism evidence="4 5">
    <name type="scientific">Algimonas ampicilliniresistens</name>
    <dbReference type="NCBI Taxonomy" id="1298735"/>
    <lineage>
        <taxon>Bacteria</taxon>
        <taxon>Pseudomonadati</taxon>
        <taxon>Pseudomonadota</taxon>
        <taxon>Alphaproteobacteria</taxon>
        <taxon>Maricaulales</taxon>
        <taxon>Robiginitomaculaceae</taxon>
        <taxon>Algimonas</taxon>
    </lineage>
</organism>
<dbReference type="PANTHER" id="PTHR42673:SF4">
    <property type="entry name" value="MALEYLACETOACETATE ISOMERASE"/>
    <property type="match status" value="1"/>
</dbReference>
<dbReference type="PANTHER" id="PTHR42673">
    <property type="entry name" value="MALEYLACETOACETATE ISOMERASE"/>
    <property type="match status" value="1"/>
</dbReference>
<dbReference type="GO" id="GO:0016853">
    <property type="term" value="F:isomerase activity"/>
    <property type="evidence" value="ECO:0007669"/>
    <property type="project" value="UniProtKB-KW"/>
</dbReference>
<evidence type="ECO:0000259" key="3">
    <source>
        <dbReference type="PROSITE" id="PS50405"/>
    </source>
</evidence>
<feature type="domain" description="GST C-terminal" evidence="3">
    <location>
        <begin position="95"/>
        <end position="222"/>
    </location>
</feature>
<dbReference type="CDD" id="cd03042">
    <property type="entry name" value="GST_N_Zeta"/>
    <property type="match status" value="1"/>
</dbReference>
<dbReference type="Pfam" id="PF13417">
    <property type="entry name" value="GST_N_3"/>
    <property type="match status" value="1"/>
</dbReference>
<dbReference type="InterPro" id="IPR034333">
    <property type="entry name" value="GST_Zeta_N"/>
</dbReference>
<keyword evidence="5" id="KW-1185">Reference proteome</keyword>
<gene>
    <name evidence="4" type="ORF">GCM10007853_02700</name>
</gene>
<proteinExistence type="inferred from homology"/>
<reference evidence="4" key="2">
    <citation type="submission" date="2023-01" db="EMBL/GenBank/DDBJ databases">
        <title>Draft genome sequence of Algimonas ampicilliniresistens strain NBRC 108219.</title>
        <authorList>
            <person name="Sun Q."/>
            <person name="Mori K."/>
        </authorList>
    </citation>
    <scope>NUCLEOTIDE SEQUENCE</scope>
    <source>
        <strain evidence="4">NBRC 108219</strain>
    </source>
</reference>
<dbReference type="EMBL" id="BSNK01000001">
    <property type="protein sequence ID" value="GLQ22396.1"/>
    <property type="molecule type" value="Genomic_DNA"/>
</dbReference>
<comment type="similarity">
    <text evidence="1">Belongs to the GST superfamily. Zeta family.</text>
</comment>
<comment type="caution">
    <text evidence="4">The sequence shown here is derived from an EMBL/GenBank/DDBJ whole genome shotgun (WGS) entry which is preliminary data.</text>
</comment>
<dbReference type="Gene3D" id="3.40.30.10">
    <property type="entry name" value="Glutaredoxin"/>
    <property type="match status" value="1"/>
</dbReference>
<dbReference type="Proteomes" id="UP001161391">
    <property type="component" value="Unassembled WGS sequence"/>
</dbReference>
<evidence type="ECO:0000256" key="1">
    <source>
        <dbReference type="ARBA" id="ARBA00010007"/>
    </source>
</evidence>
<reference evidence="4" key="1">
    <citation type="journal article" date="2014" name="Int. J. Syst. Evol. Microbiol.">
        <title>Complete genome of a new Firmicutes species belonging to the dominant human colonic microbiota ('Ruminococcus bicirculans') reveals two chromosomes and a selective capacity to utilize plant glucans.</title>
        <authorList>
            <consortium name="NISC Comparative Sequencing Program"/>
            <person name="Wegmann U."/>
            <person name="Louis P."/>
            <person name="Goesmann A."/>
            <person name="Henrissat B."/>
            <person name="Duncan S.H."/>
            <person name="Flint H.J."/>
        </authorList>
    </citation>
    <scope>NUCLEOTIDE SEQUENCE</scope>
    <source>
        <strain evidence="4">NBRC 108219</strain>
    </source>
</reference>
<keyword evidence="4" id="KW-0413">Isomerase</keyword>
<dbReference type="InterPro" id="IPR040079">
    <property type="entry name" value="Glutathione_S-Trfase"/>
</dbReference>